<feature type="transmembrane region" description="Helical" evidence="7">
    <location>
        <begin position="690"/>
        <end position="713"/>
    </location>
</feature>
<evidence type="ECO:0000256" key="2">
    <source>
        <dbReference type="ARBA" id="ARBA00008789"/>
    </source>
</evidence>
<keyword evidence="4 7" id="KW-0812">Transmembrane</keyword>
<feature type="transmembrane region" description="Helical" evidence="7">
    <location>
        <begin position="600"/>
        <end position="620"/>
    </location>
</feature>
<feature type="region of interest" description="Disordered" evidence="8">
    <location>
        <begin position="84"/>
        <end position="117"/>
    </location>
</feature>
<dbReference type="EMBL" id="JAEMGP010000002">
    <property type="protein sequence ID" value="KAG5213560.1"/>
    <property type="molecule type" value="Genomic_DNA"/>
</dbReference>
<feature type="transmembrane region" description="Helical" evidence="7">
    <location>
        <begin position="632"/>
        <end position="649"/>
    </location>
</feature>
<comment type="subcellular location">
    <subcellularLocation>
        <location evidence="1">Cell membrane</location>
        <topology evidence="1">Multi-pass membrane protein</topology>
    </subcellularLocation>
    <subcellularLocation>
        <location evidence="7">Membrane</location>
        <topology evidence="7">Multi-pass membrane protein</topology>
    </subcellularLocation>
</comment>
<keyword evidence="6 7" id="KW-0472">Membrane</keyword>
<gene>
    <name evidence="9" type="ORF">JEQ12_009346</name>
</gene>
<dbReference type="Pfam" id="PF09815">
    <property type="entry name" value="XK-related"/>
    <property type="match status" value="2"/>
</dbReference>
<evidence type="ECO:0000313" key="9">
    <source>
        <dbReference type="EMBL" id="KAG5213560.1"/>
    </source>
</evidence>
<comment type="caution">
    <text evidence="9">The sequence shown here is derived from an EMBL/GenBank/DDBJ whole genome shotgun (WGS) entry which is preliminary data.</text>
</comment>
<keyword evidence="5 7" id="KW-1133">Transmembrane helix</keyword>
<reference evidence="9 10" key="1">
    <citation type="submission" date="2020-12" db="EMBL/GenBank/DDBJ databases">
        <title>De novo assembly of Tibetan sheep genome.</title>
        <authorList>
            <person name="Li X."/>
        </authorList>
    </citation>
    <scope>NUCLEOTIDE SEQUENCE [LARGE SCALE GENOMIC DNA]</scope>
    <source>
        <tissue evidence="9">Heart</tissue>
    </source>
</reference>
<proteinExistence type="inferred from homology"/>
<organism evidence="9 10">
    <name type="scientific">Ovis aries</name>
    <name type="common">Sheep</name>
    <dbReference type="NCBI Taxonomy" id="9940"/>
    <lineage>
        <taxon>Eukaryota</taxon>
        <taxon>Metazoa</taxon>
        <taxon>Chordata</taxon>
        <taxon>Craniata</taxon>
        <taxon>Vertebrata</taxon>
        <taxon>Euteleostomi</taxon>
        <taxon>Mammalia</taxon>
        <taxon>Eutheria</taxon>
        <taxon>Laurasiatheria</taxon>
        <taxon>Artiodactyla</taxon>
        <taxon>Ruminantia</taxon>
        <taxon>Pecora</taxon>
        <taxon>Bovidae</taxon>
        <taxon>Caprinae</taxon>
        <taxon>Ovis</taxon>
    </lineage>
</organism>
<evidence type="ECO:0000256" key="6">
    <source>
        <dbReference type="ARBA" id="ARBA00023136"/>
    </source>
</evidence>
<feature type="transmembrane region" description="Helical" evidence="7">
    <location>
        <begin position="661"/>
        <end position="678"/>
    </location>
</feature>
<dbReference type="InterPro" id="IPR050895">
    <property type="entry name" value="XK-related_scramblase"/>
</dbReference>
<dbReference type="PANTHER" id="PTHR16024">
    <property type="entry name" value="XK-RELATED PROTEIN"/>
    <property type="match status" value="1"/>
</dbReference>
<evidence type="ECO:0000256" key="5">
    <source>
        <dbReference type="ARBA" id="ARBA00022989"/>
    </source>
</evidence>
<feature type="compositionally biased region" description="Pro residues" evidence="8">
    <location>
        <begin position="106"/>
        <end position="117"/>
    </location>
</feature>
<evidence type="ECO:0000256" key="3">
    <source>
        <dbReference type="ARBA" id="ARBA00022475"/>
    </source>
</evidence>
<feature type="compositionally biased region" description="Gly residues" evidence="8">
    <location>
        <begin position="34"/>
        <end position="45"/>
    </location>
</feature>
<dbReference type="GO" id="GO:0070782">
    <property type="term" value="P:phosphatidylserine exposure on apoptotic cell surface"/>
    <property type="evidence" value="ECO:0007669"/>
    <property type="project" value="TreeGrafter"/>
</dbReference>
<dbReference type="GO" id="GO:1902742">
    <property type="term" value="P:apoptotic process involved in development"/>
    <property type="evidence" value="ECO:0007669"/>
    <property type="project" value="TreeGrafter"/>
</dbReference>
<name>A0A836D6S3_SHEEP</name>
<dbReference type="GO" id="GO:0043652">
    <property type="term" value="P:engulfment of apoptotic cell"/>
    <property type="evidence" value="ECO:0007669"/>
    <property type="project" value="TreeGrafter"/>
</dbReference>
<dbReference type="Proteomes" id="UP000664991">
    <property type="component" value="Unassembled WGS sequence"/>
</dbReference>
<keyword evidence="3" id="KW-1003">Cell membrane</keyword>
<comment type="similarity">
    <text evidence="2 7">Belongs to the XK family.</text>
</comment>
<evidence type="ECO:0000256" key="7">
    <source>
        <dbReference type="RuleBase" id="RU910716"/>
    </source>
</evidence>
<feature type="transmembrane region" description="Helical" evidence="7">
    <location>
        <begin position="574"/>
        <end position="593"/>
    </location>
</feature>
<evidence type="ECO:0000313" key="10">
    <source>
        <dbReference type="Proteomes" id="UP000664991"/>
    </source>
</evidence>
<dbReference type="GO" id="GO:0005886">
    <property type="term" value="C:plasma membrane"/>
    <property type="evidence" value="ECO:0007669"/>
    <property type="project" value="UniProtKB-SubCell"/>
</dbReference>
<dbReference type="AlphaFoldDB" id="A0A836D6S3"/>
<feature type="transmembrane region" description="Helical" evidence="7">
    <location>
        <begin position="127"/>
        <end position="146"/>
    </location>
</feature>
<evidence type="ECO:0000256" key="4">
    <source>
        <dbReference type="ARBA" id="ARBA00022692"/>
    </source>
</evidence>
<dbReference type="InterPro" id="IPR018629">
    <property type="entry name" value="XK-rel"/>
</dbReference>
<feature type="region of interest" description="Disordered" evidence="8">
    <location>
        <begin position="20"/>
        <end position="45"/>
    </location>
</feature>
<evidence type="ECO:0000256" key="8">
    <source>
        <dbReference type="SAM" id="MobiDB-lite"/>
    </source>
</evidence>
<sequence>MAAKSDGGGVGVGFAQLHNLDEAVGSGGEEDGEPGGGGCGGGGDGSEPGESSSLHICHCCNTSSCYWGCRSACLRSLLGKKPRRSAAAADGGDQPLQPPAAAGRQPPTPSAERPQPPQVERPWLDCLWIVLALLVFFGDVGTDLWLALDYYRKGDYGYFGLTLFFVLVPSLLVQSLSFRWFVQDYTGGGLGAVEGLSSRGPPMMGAGYGHGAGPSATPGAQRLCRLSVWIWQSVIHLLQMGQVVIQNFKYKRFRKHGIELSRITKDSVRLLSCRIYMQIQDWSFPDLVGDMQRNEATSPEICDVTVKKLSAKRCRKGADEKAAFGLWFDSEYLDLSKHIRLLLLNLPLRECEQLRCHELYGDYPPGEPGPPGDLVPPVGDAQTSNRGTLCSFTLSFRHIWRTFKRKAASVEKLLKAFAQIKLEVIRKYCQEWTEEDRTTGNMRSRGDMAYLGLPLGLARRPPAPRCCRIERYIRTMYLGIQSQRQKEHQRRFYWAMMYEYADVNMLRLLETFLESAPQLVLQLCIMIQKSRAETLPCVSSVTSLMSLAWVLASYHKLLRDSRDDKKSMSYRGALIHLFWRLFTISSRVISFALFASIFQLYFGIFVVVHWCAMAFWIIHGGTDFCMSKWEEILFNMVVGIVYIFCWFNVKEGRTRYRMFAYYTIVLTENAALTFLWYFYRNPETTDPYAVPALCCVFISFVAGIALMLLYYGVLHPMGPRAKIFASSCCAELLWGIPLPPDVEPMAPQTPGYRGAQVTPTRAVTEQQEDLTADTCLPVFQVRPMGPATPTGRPYLPEGPLIKIDMPRKRYPAWDAHFVDRRLRRTINILQYVTPTAVGIRYRDGPLLYELLQYESSL</sequence>
<protein>
    <recommendedName>
        <fullName evidence="7">XK-related protein</fullName>
    </recommendedName>
</protein>
<feature type="transmembrane region" description="Helical" evidence="7">
    <location>
        <begin position="158"/>
        <end position="182"/>
    </location>
</feature>
<dbReference type="PANTHER" id="PTHR16024:SF9">
    <property type="entry name" value="XK-RELATED PROTEIN 6"/>
    <property type="match status" value="1"/>
</dbReference>
<evidence type="ECO:0000256" key="1">
    <source>
        <dbReference type="ARBA" id="ARBA00004651"/>
    </source>
</evidence>
<accession>A0A836D6S3</accession>